<accession>A0A8J7Z295</accession>
<dbReference type="AlphaFoldDB" id="A0A8J7Z295"/>
<sequence length="400" mass="42813">MSDSSLQSWQTALNPSLTRRLLRPVVQPGGGATRLAHQIFGRSLDLYDRLPLVDHLRQRYAATIDEQANAPAIVYAQPVPLNSEPTSAAPSSTSRQPQLSVSQPTVIQAKFTNSTAATAAQASLSADLPGSDLGSLSPSMPIHNAATSSRASEPLGDGANRALGAAEGRTLPIVQPSMLISPRMPDWERVASQGFRDATEPGSDAVSIQRSVAPSAIKLVSASPIKAFQKNSKADLSSDQLVFSRRANRLDQADRWSDPQPQLANSMPLVRPSNPPTLQLSNSLNPPMVAARSFGVWQSQSQIPESPAAQRSSQPALPHRPDAETIQKNHSQALAQRSSALSHDTVSQPAAAQPASPAPIPEQPRPPDVPPKVDVAALTLQVERRLLRRMAVERERRGGR</sequence>
<evidence type="ECO:0000313" key="3">
    <source>
        <dbReference type="Proteomes" id="UP000646053"/>
    </source>
</evidence>
<evidence type="ECO:0000313" key="2">
    <source>
        <dbReference type="EMBL" id="NDJ16466.1"/>
    </source>
</evidence>
<dbReference type="EMBL" id="WVIE01000003">
    <property type="protein sequence ID" value="NDJ16466.1"/>
    <property type="molecule type" value="Genomic_DNA"/>
</dbReference>
<comment type="caution">
    <text evidence="2">The sequence shown here is derived from an EMBL/GenBank/DDBJ whole genome shotgun (WGS) entry which is preliminary data.</text>
</comment>
<evidence type="ECO:0000256" key="1">
    <source>
        <dbReference type="SAM" id="MobiDB-lite"/>
    </source>
</evidence>
<organism evidence="2 3">
    <name type="scientific">Myxacorys almedinensis A</name>
    <dbReference type="NCBI Taxonomy" id="2690445"/>
    <lineage>
        <taxon>Bacteria</taxon>
        <taxon>Bacillati</taxon>
        <taxon>Cyanobacteriota</taxon>
        <taxon>Cyanophyceae</taxon>
        <taxon>Leptolyngbyales</taxon>
        <taxon>Leptolyngbyaceae</taxon>
        <taxon>Myxacorys</taxon>
        <taxon>Myxacorys almedinensis</taxon>
    </lineage>
</organism>
<feature type="compositionally biased region" description="Polar residues" evidence="1">
    <location>
        <begin position="276"/>
        <end position="285"/>
    </location>
</feature>
<feature type="compositionally biased region" description="Pro residues" evidence="1">
    <location>
        <begin position="356"/>
        <end position="370"/>
    </location>
</feature>
<name>A0A8J7Z295_9CYAN</name>
<reference evidence="2" key="1">
    <citation type="submission" date="2019-12" db="EMBL/GenBank/DDBJ databases">
        <title>High-Quality draft genome sequences of three cyanobacteria isolated from the limestone walls of the Old Cathedral of Coimbra.</title>
        <authorList>
            <person name="Tiago I."/>
            <person name="Soares F."/>
            <person name="Portugal A."/>
        </authorList>
    </citation>
    <scope>NUCLEOTIDE SEQUENCE</scope>
    <source>
        <strain evidence="2">A</strain>
    </source>
</reference>
<keyword evidence="3" id="KW-1185">Reference proteome</keyword>
<dbReference type="RefSeq" id="WP_162421973.1">
    <property type="nucleotide sequence ID" value="NZ_WVIE01000003.1"/>
</dbReference>
<feature type="region of interest" description="Disordered" evidence="1">
    <location>
        <begin position="135"/>
        <end position="161"/>
    </location>
</feature>
<feature type="compositionally biased region" description="Polar residues" evidence="1">
    <location>
        <begin position="299"/>
        <end position="315"/>
    </location>
</feature>
<protein>
    <submittedName>
        <fullName evidence="2">Uncharacterized protein</fullName>
    </submittedName>
</protein>
<feature type="region of interest" description="Disordered" evidence="1">
    <location>
        <begin position="252"/>
        <end position="285"/>
    </location>
</feature>
<feature type="region of interest" description="Disordered" evidence="1">
    <location>
        <begin position="81"/>
        <end position="103"/>
    </location>
</feature>
<feature type="compositionally biased region" description="Low complexity" evidence="1">
    <location>
        <begin position="85"/>
        <end position="94"/>
    </location>
</feature>
<proteinExistence type="predicted"/>
<feature type="compositionally biased region" description="Low complexity" evidence="1">
    <location>
        <begin position="331"/>
        <end position="355"/>
    </location>
</feature>
<dbReference type="Proteomes" id="UP000646053">
    <property type="component" value="Unassembled WGS sequence"/>
</dbReference>
<gene>
    <name evidence="2" type="ORF">GS601_04025</name>
</gene>
<feature type="region of interest" description="Disordered" evidence="1">
    <location>
        <begin position="299"/>
        <end position="373"/>
    </location>
</feature>